<name>A0A967B3K3_9FLAO</name>
<accession>A0A967B3K3</accession>
<sequence>MIRNGNPFHIKGASGNAFLKELKDAGANTIRVYDTMNLKKYLVKAEELGLAVVIDIPLPRYQTNSDTIYKNPVLFAKLLEDTGKFVNRFKDHPAVLYWILGNEVYYPKLYANDFISGYNRLLEKVREIDPNHPISTTVSSSGLKKVFSILVKSPDLDFISVNNFGSLNDFTLDKNILFFWQGPYVISEWGINGPWETETTKWAAPLEETGTKKAEQYKNRYVKNIQAIDDGRCLGSLAFFWGQKQERTHTWFSLFADNGYKSQVVFELQNLWQDVDRQFQGPKIDYLLLNGQSASENILISHNREVKAALFYLKNDSVASYDTEWTVRPENWNYLPQEVEQRPDSIPDLIVRKDNFGLTFKTPTQEGPYRLFVKVSSESGYYTTANIPFYVIKEPFNL</sequence>
<dbReference type="Pfam" id="PF02836">
    <property type="entry name" value="Glyco_hydro_2_C"/>
    <property type="match status" value="1"/>
</dbReference>
<dbReference type="InterPro" id="IPR006103">
    <property type="entry name" value="Glyco_hydro_2_cat"/>
</dbReference>
<organism evidence="2 3">
    <name type="scientific">Pelagihabitans pacificus</name>
    <dbReference type="NCBI Taxonomy" id="2696054"/>
    <lineage>
        <taxon>Bacteria</taxon>
        <taxon>Pseudomonadati</taxon>
        <taxon>Bacteroidota</taxon>
        <taxon>Flavobacteriia</taxon>
        <taxon>Flavobacteriales</taxon>
        <taxon>Flavobacteriaceae</taxon>
        <taxon>Pelagihabitans</taxon>
    </lineage>
</organism>
<dbReference type="EMBL" id="VIKU02000008">
    <property type="protein sequence ID" value="NHF61391.1"/>
    <property type="molecule type" value="Genomic_DNA"/>
</dbReference>
<comment type="caution">
    <text evidence="2">The sequence shown here is derived from an EMBL/GenBank/DDBJ whole genome shotgun (WGS) entry which is preliminary data.</text>
</comment>
<evidence type="ECO:0000313" key="2">
    <source>
        <dbReference type="EMBL" id="NHF61391.1"/>
    </source>
</evidence>
<dbReference type="GO" id="GO:0005975">
    <property type="term" value="P:carbohydrate metabolic process"/>
    <property type="evidence" value="ECO:0007669"/>
    <property type="project" value="InterPro"/>
</dbReference>
<reference evidence="2" key="1">
    <citation type="submission" date="2019-07" db="EMBL/GenBank/DDBJ databases">
        <authorList>
            <person name="De-Chao Zhang Q."/>
        </authorList>
    </citation>
    <scope>NUCLEOTIDE SEQUENCE</scope>
    <source>
        <strain evidence="2">TP-CH-4</strain>
    </source>
</reference>
<dbReference type="RefSeq" id="WP_166204997.1">
    <property type="nucleotide sequence ID" value="NZ_VIKU02000008.1"/>
</dbReference>
<feature type="domain" description="Glycoside hydrolase family 2 catalytic" evidence="1">
    <location>
        <begin position="56"/>
        <end position="151"/>
    </location>
</feature>
<dbReference type="AlphaFoldDB" id="A0A967B3K3"/>
<dbReference type="InterPro" id="IPR017853">
    <property type="entry name" value="GH"/>
</dbReference>
<proteinExistence type="predicted"/>
<dbReference type="Gene3D" id="3.20.20.80">
    <property type="entry name" value="Glycosidases"/>
    <property type="match status" value="1"/>
</dbReference>
<dbReference type="Proteomes" id="UP000707206">
    <property type="component" value="Unassembled WGS sequence"/>
</dbReference>
<dbReference type="GO" id="GO:0004553">
    <property type="term" value="F:hydrolase activity, hydrolyzing O-glycosyl compounds"/>
    <property type="evidence" value="ECO:0007669"/>
    <property type="project" value="InterPro"/>
</dbReference>
<dbReference type="SUPFAM" id="SSF51445">
    <property type="entry name" value="(Trans)glycosidases"/>
    <property type="match status" value="1"/>
</dbReference>
<gene>
    <name evidence="2" type="ORF">FK220_018705</name>
</gene>
<evidence type="ECO:0000313" key="3">
    <source>
        <dbReference type="Proteomes" id="UP000707206"/>
    </source>
</evidence>
<evidence type="ECO:0000259" key="1">
    <source>
        <dbReference type="Pfam" id="PF02836"/>
    </source>
</evidence>
<reference evidence="2" key="2">
    <citation type="submission" date="2020-03" db="EMBL/GenBank/DDBJ databases">
        <title>Flavobacteriaceae bacterium strain TP-CH-4, a member of the family Flavobacteriaceae isolated from a deep-sea seamount.</title>
        <authorList>
            <person name="Zhang D.-C."/>
        </authorList>
    </citation>
    <scope>NUCLEOTIDE SEQUENCE</scope>
    <source>
        <strain evidence="2">TP-CH-4</strain>
    </source>
</reference>
<keyword evidence="3" id="KW-1185">Reference proteome</keyword>
<protein>
    <recommendedName>
        <fullName evidence="1">Glycoside hydrolase family 2 catalytic domain-containing protein</fullName>
    </recommendedName>
</protein>